<dbReference type="EMBL" id="JAUCMV010000004">
    <property type="protein sequence ID" value="KAK0401851.1"/>
    <property type="molecule type" value="Genomic_DNA"/>
</dbReference>
<evidence type="ECO:0008006" key="14">
    <source>
        <dbReference type="Google" id="ProtNLM"/>
    </source>
</evidence>
<evidence type="ECO:0000313" key="12">
    <source>
        <dbReference type="EMBL" id="KAK0401851.1"/>
    </source>
</evidence>
<reference evidence="12" key="1">
    <citation type="submission" date="2023-06" db="EMBL/GenBank/DDBJ databases">
        <title>Genomic analysis of the entomopathogenic nematode Steinernema hermaphroditum.</title>
        <authorList>
            <person name="Schwarz E.M."/>
            <person name="Heppert J.K."/>
            <person name="Baniya A."/>
            <person name="Schwartz H.T."/>
            <person name="Tan C.-H."/>
            <person name="Antoshechkin I."/>
            <person name="Sternberg P.W."/>
            <person name="Goodrich-Blair H."/>
            <person name="Dillman A.R."/>
        </authorList>
    </citation>
    <scope>NUCLEOTIDE SEQUENCE</scope>
    <source>
        <strain evidence="12">PS9179</strain>
        <tissue evidence="12">Whole animal</tissue>
    </source>
</reference>
<gene>
    <name evidence="12" type="ORF">QR680_016010</name>
</gene>
<evidence type="ECO:0000256" key="5">
    <source>
        <dbReference type="ARBA" id="ARBA00022692"/>
    </source>
</evidence>
<evidence type="ECO:0000256" key="7">
    <source>
        <dbReference type="ARBA" id="ARBA00022989"/>
    </source>
</evidence>
<organism evidence="12 13">
    <name type="scientific">Steinernema hermaphroditum</name>
    <dbReference type="NCBI Taxonomy" id="289476"/>
    <lineage>
        <taxon>Eukaryota</taxon>
        <taxon>Metazoa</taxon>
        <taxon>Ecdysozoa</taxon>
        <taxon>Nematoda</taxon>
        <taxon>Chromadorea</taxon>
        <taxon>Rhabditida</taxon>
        <taxon>Tylenchina</taxon>
        <taxon>Panagrolaimomorpha</taxon>
        <taxon>Strongyloidoidea</taxon>
        <taxon>Steinernematidae</taxon>
        <taxon>Steinernema</taxon>
    </lineage>
</organism>
<dbReference type="AlphaFoldDB" id="A0AA39LL77"/>
<keyword evidence="4" id="KW-0808">Transferase</keyword>
<dbReference type="InterPro" id="IPR003406">
    <property type="entry name" value="Glyco_trans_14"/>
</dbReference>
<comment type="subcellular location">
    <subcellularLocation>
        <location evidence="1">Membrane</location>
        <topology evidence="1">Single-pass type II membrane protein</topology>
    </subcellularLocation>
</comment>
<keyword evidence="6" id="KW-0735">Signal-anchor</keyword>
<evidence type="ECO:0000256" key="10">
    <source>
        <dbReference type="ARBA" id="ARBA00038150"/>
    </source>
</evidence>
<keyword evidence="5 11" id="KW-0812">Transmembrane</keyword>
<keyword evidence="8 11" id="KW-0472">Membrane</keyword>
<dbReference type="GO" id="GO:0016020">
    <property type="term" value="C:membrane"/>
    <property type="evidence" value="ECO:0007669"/>
    <property type="project" value="UniProtKB-SubCell"/>
</dbReference>
<evidence type="ECO:0000256" key="11">
    <source>
        <dbReference type="SAM" id="Phobius"/>
    </source>
</evidence>
<feature type="transmembrane region" description="Helical" evidence="11">
    <location>
        <begin position="6"/>
        <end position="25"/>
    </location>
</feature>
<evidence type="ECO:0000256" key="8">
    <source>
        <dbReference type="ARBA" id="ARBA00023136"/>
    </source>
</evidence>
<keyword evidence="9" id="KW-0325">Glycoprotein</keyword>
<name>A0AA39LL77_9BILA</name>
<evidence type="ECO:0000256" key="2">
    <source>
        <dbReference type="ARBA" id="ARBA00004922"/>
    </source>
</evidence>
<evidence type="ECO:0000256" key="9">
    <source>
        <dbReference type="ARBA" id="ARBA00023180"/>
    </source>
</evidence>
<accession>A0AA39LL77</accession>
<keyword evidence="7 11" id="KW-1133">Transmembrane helix</keyword>
<comment type="caution">
    <text evidence="12">The sequence shown here is derived from an EMBL/GenBank/DDBJ whole genome shotgun (WGS) entry which is preliminary data.</text>
</comment>
<evidence type="ECO:0000256" key="6">
    <source>
        <dbReference type="ARBA" id="ARBA00022968"/>
    </source>
</evidence>
<dbReference type="GO" id="GO:0008375">
    <property type="term" value="F:acetylglucosaminyltransferase activity"/>
    <property type="evidence" value="ECO:0007669"/>
    <property type="project" value="TreeGrafter"/>
</dbReference>
<comment type="pathway">
    <text evidence="2">Protein modification; protein glycosylation.</text>
</comment>
<evidence type="ECO:0000313" key="13">
    <source>
        <dbReference type="Proteomes" id="UP001175271"/>
    </source>
</evidence>
<evidence type="ECO:0000256" key="3">
    <source>
        <dbReference type="ARBA" id="ARBA00022676"/>
    </source>
</evidence>
<evidence type="ECO:0000256" key="4">
    <source>
        <dbReference type="ARBA" id="ARBA00022679"/>
    </source>
</evidence>
<keyword evidence="13" id="KW-1185">Reference proteome</keyword>
<comment type="similarity">
    <text evidence="10">Belongs to the glycosyltransferase 14 family.</text>
</comment>
<dbReference type="Pfam" id="PF02485">
    <property type="entry name" value="Branch"/>
    <property type="match status" value="1"/>
</dbReference>
<dbReference type="PANTHER" id="PTHR19297">
    <property type="entry name" value="GLYCOSYLTRANSFERASE 14 FAMILY MEMBER"/>
    <property type="match status" value="1"/>
</dbReference>
<dbReference type="Proteomes" id="UP001175271">
    <property type="component" value="Unassembled WGS sequence"/>
</dbReference>
<keyword evidence="3" id="KW-0328">Glycosyltransferase</keyword>
<proteinExistence type="inferred from homology"/>
<sequence>MNLLFHLRIVLAILSVAAVAIVLIHTNKQHRRNKKLRSMSTTTHMPITGQTLSLELMNLSSTRIAFDALMDNIPLYRNQVDFEAILQWNGERVKAAETWAFDVNMFSQRIEKYTDLCQAIKETFLFFDKPLSQEEYEFPLAYGMLVHDNFLQSQILFLLSSVYQPQNQFCIAVDGDASEDFQKQLYKVADCFPNIFVTITTKVRWCEFSVLRGVFECVRYLAKLEADWKYYQYLSGVDLPLKTNLEMVRIFKQLNGSFNAGIYDLEWYRQKHGVPPVPIWKSSLSSTFSRASAEFMITHPKVKEVLDYLADTICPDESFWASIAGNPREIPMPGGFDAALWKQKLTGQWRPKYVKHKNVTKHTEFGLFVPEKYYISRYQVWHVKSMWHLCHGQFVSGSCAFGVTDLPMLVRRPELVAHKLYFSVHPAAYFCLYETVRRRALKADGNFSVEAYGDLPGPQLMRGVPFELVSITAPNGYEYY</sequence>
<protein>
    <recommendedName>
        <fullName evidence="14">Protein xylosyltransferase</fullName>
    </recommendedName>
</protein>
<evidence type="ECO:0000256" key="1">
    <source>
        <dbReference type="ARBA" id="ARBA00004606"/>
    </source>
</evidence>
<dbReference type="PANTHER" id="PTHR19297:SF185">
    <property type="entry name" value="BETA-1,3-GALACTOSYL-O-GLYCOSYL-GLYCOPROTEIN BETA-1,6-N-ACETYLGLUCOSAMINYLTRANSFERASE 3"/>
    <property type="match status" value="1"/>
</dbReference>